<sequence length="58" mass="6916">MYFVKMKHGKVDVDYRGNFSLSHSVLKCFTMTRNQFLNFSYCCHNTIFCLKFSLYVDS</sequence>
<name>A0A2P2QLS4_RHIMU</name>
<proteinExistence type="predicted"/>
<dbReference type="EMBL" id="GGEC01087417">
    <property type="protein sequence ID" value="MBX67901.1"/>
    <property type="molecule type" value="Transcribed_RNA"/>
</dbReference>
<organism evidence="1">
    <name type="scientific">Rhizophora mucronata</name>
    <name type="common">Asiatic mangrove</name>
    <dbReference type="NCBI Taxonomy" id="61149"/>
    <lineage>
        <taxon>Eukaryota</taxon>
        <taxon>Viridiplantae</taxon>
        <taxon>Streptophyta</taxon>
        <taxon>Embryophyta</taxon>
        <taxon>Tracheophyta</taxon>
        <taxon>Spermatophyta</taxon>
        <taxon>Magnoliopsida</taxon>
        <taxon>eudicotyledons</taxon>
        <taxon>Gunneridae</taxon>
        <taxon>Pentapetalae</taxon>
        <taxon>rosids</taxon>
        <taxon>fabids</taxon>
        <taxon>Malpighiales</taxon>
        <taxon>Rhizophoraceae</taxon>
        <taxon>Rhizophora</taxon>
    </lineage>
</organism>
<reference evidence="1" key="1">
    <citation type="submission" date="2018-02" db="EMBL/GenBank/DDBJ databases">
        <title>Rhizophora mucronata_Transcriptome.</title>
        <authorList>
            <person name="Meera S.P."/>
            <person name="Sreeshan A."/>
            <person name="Augustine A."/>
        </authorList>
    </citation>
    <scope>NUCLEOTIDE SEQUENCE</scope>
    <source>
        <tissue evidence="1">Leaf</tissue>
    </source>
</reference>
<protein>
    <submittedName>
        <fullName evidence="1">Uncharacterized protein</fullName>
    </submittedName>
</protein>
<evidence type="ECO:0000313" key="1">
    <source>
        <dbReference type="EMBL" id="MBX67901.1"/>
    </source>
</evidence>
<dbReference type="AlphaFoldDB" id="A0A2P2QLS4"/>
<accession>A0A2P2QLS4</accession>